<dbReference type="InterPro" id="IPR004360">
    <property type="entry name" value="Glyas_Fos-R_dOase_dom"/>
</dbReference>
<gene>
    <name evidence="2" type="ORF">GRI89_14685</name>
</gene>
<dbReference type="SUPFAM" id="SSF54593">
    <property type="entry name" value="Glyoxalase/Bleomycin resistance protein/Dihydroxybiphenyl dioxygenase"/>
    <property type="match status" value="1"/>
</dbReference>
<dbReference type="Gene3D" id="3.10.180.10">
    <property type="entry name" value="2,3-Dihydroxybiphenyl 1,2-Dioxygenase, domain 1"/>
    <property type="match status" value="1"/>
</dbReference>
<dbReference type="AlphaFoldDB" id="A0A6I4T0K6"/>
<dbReference type="InterPro" id="IPR037523">
    <property type="entry name" value="VOC_core"/>
</dbReference>
<dbReference type="EMBL" id="WTYM01000057">
    <property type="protein sequence ID" value="MXO60787.1"/>
    <property type="molecule type" value="Genomic_DNA"/>
</dbReference>
<dbReference type="PANTHER" id="PTHR35006:SF1">
    <property type="entry name" value="BLL2941 PROTEIN"/>
    <property type="match status" value="1"/>
</dbReference>
<dbReference type="PANTHER" id="PTHR35006">
    <property type="entry name" value="GLYOXALASE FAMILY PROTEIN (AFU_ORTHOLOGUE AFUA_5G14830)"/>
    <property type="match status" value="1"/>
</dbReference>
<dbReference type="InterPro" id="IPR029068">
    <property type="entry name" value="Glyas_Bleomycin-R_OHBP_Dase"/>
</dbReference>
<proteinExistence type="predicted"/>
<organism evidence="2 3">
    <name type="scientific">Croceibacterium salegens</name>
    <dbReference type="NCBI Taxonomy" id="1737568"/>
    <lineage>
        <taxon>Bacteria</taxon>
        <taxon>Pseudomonadati</taxon>
        <taxon>Pseudomonadota</taxon>
        <taxon>Alphaproteobacteria</taxon>
        <taxon>Sphingomonadales</taxon>
        <taxon>Erythrobacteraceae</taxon>
        <taxon>Croceibacterium</taxon>
    </lineage>
</organism>
<reference evidence="2 3" key="1">
    <citation type="submission" date="2019-12" db="EMBL/GenBank/DDBJ databases">
        <title>Genomic-based taxomic classification of the family Erythrobacteraceae.</title>
        <authorList>
            <person name="Xu L."/>
        </authorList>
    </citation>
    <scope>NUCLEOTIDE SEQUENCE [LARGE SCALE GENOMIC DNA]</scope>
    <source>
        <strain evidence="2 3">MCCC 1K01500</strain>
    </source>
</reference>
<evidence type="ECO:0000313" key="2">
    <source>
        <dbReference type="EMBL" id="MXO60787.1"/>
    </source>
</evidence>
<evidence type="ECO:0000313" key="3">
    <source>
        <dbReference type="Proteomes" id="UP000433652"/>
    </source>
</evidence>
<dbReference type="RefSeq" id="WP_159797265.1">
    <property type="nucleotide sequence ID" value="NZ_WTYM01000057.1"/>
</dbReference>
<dbReference type="OrthoDB" id="9807407at2"/>
<dbReference type="Pfam" id="PF00903">
    <property type="entry name" value="Glyoxalase"/>
    <property type="match status" value="1"/>
</dbReference>
<evidence type="ECO:0000259" key="1">
    <source>
        <dbReference type="PROSITE" id="PS51819"/>
    </source>
</evidence>
<dbReference type="CDD" id="cd07262">
    <property type="entry name" value="VOC_like"/>
    <property type="match status" value="1"/>
</dbReference>
<accession>A0A6I4T0K6</accession>
<sequence length="126" mass="13441">MLGYATMGTNDLERAGKFYDVIAGIVGAQRAFETDRVITWSTPDKGAMIGVIKPLNGEPATGGNGSMFGIPVDSTDKVHQIYDHALANGGSDEGPPGPRGEAFYAAYFRDPDGNKLVAFFMPPQEQ</sequence>
<feature type="domain" description="VOC" evidence="1">
    <location>
        <begin position="1"/>
        <end position="121"/>
    </location>
</feature>
<comment type="caution">
    <text evidence="2">The sequence shown here is derived from an EMBL/GenBank/DDBJ whole genome shotgun (WGS) entry which is preliminary data.</text>
</comment>
<dbReference type="Proteomes" id="UP000433652">
    <property type="component" value="Unassembled WGS sequence"/>
</dbReference>
<name>A0A6I4T0K6_9SPHN</name>
<keyword evidence="3" id="KW-1185">Reference proteome</keyword>
<dbReference type="PROSITE" id="PS51819">
    <property type="entry name" value="VOC"/>
    <property type="match status" value="1"/>
</dbReference>
<protein>
    <submittedName>
        <fullName evidence="2">VOC family protein</fullName>
    </submittedName>
</protein>